<evidence type="ECO:0000313" key="1">
    <source>
        <dbReference type="EMBL" id="VAW23681.1"/>
    </source>
</evidence>
<dbReference type="AlphaFoldDB" id="A0A3B0TY37"/>
<name>A0A3B0TY37_9ZZZZ</name>
<dbReference type="EMBL" id="UOEP01000199">
    <property type="protein sequence ID" value="VAW23681.1"/>
    <property type="molecule type" value="Genomic_DNA"/>
</dbReference>
<organism evidence="1">
    <name type="scientific">hydrothermal vent metagenome</name>
    <dbReference type="NCBI Taxonomy" id="652676"/>
    <lineage>
        <taxon>unclassified sequences</taxon>
        <taxon>metagenomes</taxon>
        <taxon>ecological metagenomes</taxon>
    </lineage>
</organism>
<reference evidence="1" key="1">
    <citation type="submission" date="2018-06" db="EMBL/GenBank/DDBJ databases">
        <authorList>
            <person name="Zhirakovskaya E."/>
        </authorList>
    </citation>
    <scope>NUCLEOTIDE SEQUENCE</scope>
</reference>
<proteinExistence type="predicted"/>
<accession>A0A3B0TY37</accession>
<protein>
    <submittedName>
        <fullName evidence="1">Uncharacterized protein</fullName>
    </submittedName>
</protein>
<gene>
    <name evidence="1" type="ORF">MNBD_BACTEROID01-1724</name>
</gene>
<sequence>MEDRNIIQHSFRYLHKYQGTALNTILKWQNGGLYLGGNILPLRNLLILIYEVVMFYISEEVKRNTIKCKNNFSCLSGGGENLCKVISSINDGKLFVFCVNSIDCVYQRKLNGRIICTCPTRSRIYLQYKV</sequence>